<evidence type="ECO:0000313" key="8">
    <source>
        <dbReference type="EMBL" id="OQP59562.1"/>
    </source>
</evidence>
<dbReference type="Pfam" id="PF07980">
    <property type="entry name" value="SusD_RagB"/>
    <property type="match status" value="1"/>
</dbReference>
<evidence type="ECO:0000256" key="5">
    <source>
        <dbReference type="ARBA" id="ARBA00023237"/>
    </source>
</evidence>
<accession>A0A1V9FMK1</accession>
<organism evidence="8 9">
    <name type="scientific">Niastella vici</name>
    <dbReference type="NCBI Taxonomy" id="1703345"/>
    <lineage>
        <taxon>Bacteria</taxon>
        <taxon>Pseudomonadati</taxon>
        <taxon>Bacteroidota</taxon>
        <taxon>Chitinophagia</taxon>
        <taxon>Chitinophagales</taxon>
        <taxon>Chitinophagaceae</taxon>
        <taxon>Niastella</taxon>
    </lineage>
</organism>
<keyword evidence="4" id="KW-0472">Membrane</keyword>
<dbReference type="Pfam" id="PF14322">
    <property type="entry name" value="SusD-like_3"/>
    <property type="match status" value="1"/>
</dbReference>
<evidence type="ECO:0000256" key="3">
    <source>
        <dbReference type="ARBA" id="ARBA00022729"/>
    </source>
</evidence>
<evidence type="ECO:0000256" key="4">
    <source>
        <dbReference type="ARBA" id="ARBA00023136"/>
    </source>
</evidence>
<dbReference type="SUPFAM" id="SSF48452">
    <property type="entry name" value="TPR-like"/>
    <property type="match status" value="1"/>
</dbReference>
<reference evidence="8 9" key="1">
    <citation type="submission" date="2016-03" db="EMBL/GenBank/DDBJ databases">
        <title>Niastella vici sp. nov., isolated from farmland soil.</title>
        <authorList>
            <person name="Chen L."/>
            <person name="Wang D."/>
            <person name="Yang S."/>
            <person name="Wang G."/>
        </authorList>
    </citation>
    <scope>NUCLEOTIDE SEQUENCE [LARGE SCALE GENOMIC DNA]</scope>
    <source>
        <strain evidence="8 9">DJ57</strain>
    </source>
</reference>
<keyword evidence="5" id="KW-0998">Cell outer membrane</keyword>
<proteinExistence type="inferred from homology"/>
<feature type="domain" description="SusD-like N-terminal" evidence="7">
    <location>
        <begin position="109"/>
        <end position="222"/>
    </location>
</feature>
<feature type="domain" description="RagB/SusD" evidence="6">
    <location>
        <begin position="401"/>
        <end position="608"/>
    </location>
</feature>
<gene>
    <name evidence="8" type="ORF">A3860_37230</name>
</gene>
<evidence type="ECO:0000256" key="1">
    <source>
        <dbReference type="ARBA" id="ARBA00004442"/>
    </source>
</evidence>
<keyword evidence="3" id="KW-0732">Signal</keyword>
<name>A0A1V9FMK1_9BACT</name>
<keyword evidence="9" id="KW-1185">Reference proteome</keyword>
<evidence type="ECO:0000259" key="6">
    <source>
        <dbReference type="Pfam" id="PF07980"/>
    </source>
</evidence>
<dbReference type="PROSITE" id="PS51257">
    <property type="entry name" value="PROKAR_LIPOPROTEIN"/>
    <property type="match status" value="1"/>
</dbReference>
<dbReference type="EMBL" id="LVYD01000077">
    <property type="protein sequence ID" value="OQP59562.1"/>
    <property type="molecule type" value="Genomic_DNA"/>
</dbReference>
<dbReference type="OrthoDB" id="5694214at2"/>
<comment type="caution">
    <text evidence="8">The sequence shown here is derived from an EMBL/GenBank/DDBJ whole genome shotgun (WGS) entry which is preliminary data.</text>
</comment>
<dbReference type="InterPro" id="IPR012944">
    <property type="entry name" value="SusD_RagB_dom"/>
</dbReference>
<dbReference type="Proteomes" id="UP000192796">
    <property type="component" value="Unassembled WGS sequence"/>
</dbReference>
<dbReference type="STRING" id="1703345.A3860_37230"/>
<dbReference type="InterPro" id="IPR011990">
    <property type="entry name" value="TPR-like_helical_dom_sf"/>
</dbReference>
<evidence type="ECO:0000259" key="7">
    <source>
        <dbReference type="Pfam" id="PF14322"/>
    </source>
</evidence>
<dbReference type="InterPro" id="IPR033985">
    <property type="entry name" value="SusD-like_N"/>
</dbReference>
<evidence type="ECO:0008006" key="10">
    <source>
        <dbReference type="Google" id="ProtNLM"/>
    </source>
</evidence>
<dbReference type="GO" id="GO:0009279">
    <property type="term" value="C:cell outer membrane"/>
    <property type="evidence" value="ECO:0007669"/>
    <property type="project" value="UniProtKB-SubCell"/>
</dbReference>
<sequence length="608" mass="67018">MKKIFNYIMAGGMVLSVFSCQKKFVDLEPTAMFTDAVYFKQPSDFKAYTTSFYGYYSSKDNKWFSLMPTWSFGNMDNGSDLSANANGNGTDLGQGIIAVVSTDNRYDFSWIRTANILLSKAATYAGTGDISQYVGEAYFFRAFSYFGLLKTFGGVPIATTVLDVNSPELQEPRNSRYEVVNQILSDLDSAIAKLPTEQLIPAGDKGRVSKWAAQAYKAQVELYEATWEKYVGQDPDGDGTSIGAGKTGYDAGNKTKYLTDAVALCQSVMDNGGYELWNKNNVGSMANSSSWYLFNLEDAGSNPGGFDKTSNKEFILYTEYDFTNKQSRLNISWTSWQLYPSRKFVDMPVCTDGLPIDKSPLFQGYHSVGDEFKSRDLRLLNYLYGSAIPPTGGNLVYGSLGASGYGNAKYAVYGYGTRRTDNTESANLPVIRLAEVYLTYAEALVELNGTITDAQLNASINKLRSRAGVASLTNALATTNGLDMKTEIRRERGVELYREGKRFDDLKRWGILEAALNPSRLGMVVGGANYPTEFKTASSTGADSVIAARYTAGSYRFGEEDAETSAGKLKCVVIDSKQNHTVARKHYLYPLPLQQLNLNSKLLQNPGY</sequence>
<dbReference type="AlphaFoldDB" id="A0A1V9FMK1"/>
<comment type="similarity">
    <text evidence="2">Belongs to the SusD family.</text>
</comment>
<protein>
    <recommendedName>
        <fullName evidence="10">Carbohydrate-binding protein SusD</fullName>
    </recommendedName>
</protein>
<dbReference type="Gene3D" id="1.25.40.390">
    <property type="match status" value="1"/>
</dbReference>
<evidence type="ECO:0000313" key="9">
    <source>
        <dbReference type="Proteomes" id="UP000192796"/>
    </source>
</evidence>
<comment type="subcellular location">
    <subcellularLocation>
        <location evidence="1">Cell outer membrane</location>
    </subcellularLocation>
</comment>
<evidence type="ECO:0000256" key="2">
    <source>
        <dbReference type="ARBA" id="ARBA00006275"/>
    </source>
</evidence>